<keyword evidence="8" id="KW-0969">Cilium</keyword>
<evidence type="ECO:0000313" key="8">
    <source>
        <dbReference type="EMBL" id="MDP9821711.1"/>
    </source>
</evidence>
<dbReference type="PANTHER" id="PTHR34982:SF1">
    <property type="entry name" value="FLAGELLAR ASSEMBLY PROTEIN FLIH"/>
    <property type="match status" value="1"/>
</dbReference>
<evidence type="ECO:0000313" key="9">
    <source>
        <dbReference type="Proteomes" id="UP001240447"/>
    </source>
</evidence>
<comment type="function">
    <text evidence="1">Needed for flagellar regrowth and assembly.</text>
</comment>
<evidence type="ECO:0000259" key="7">
    <source>
        <dbReference type="Pfam" id="PF02108"/>
    </source>
</evidence>
<keyword evidence="8" id="KW-0966">Cell projection</keyword>
<evidence type="ECO:0000256" key="3">
    <source>
        <dbReference type="ARBA" id="ARBA00022448"/>
    </source>
</evidence>
<dbReference type="InterPro" id="IPR051472">
    <property type="entry name" value="T3SS_Stator/FliH"/>
</dbReference>
<gene>
    <name evidence="8" type="ORF">J2S59_001520</name>
</gene>
<comment type="caution">
    <text evidence="8">The sequence shown here is derived from an EMBL/GenBank/DDBJ whole genome shotgun (WGS) entry which is preliminary data.</text>
</comment>
<dbReference type="PANTHER" id="PTHR34982">
    <property type="entry name" value="YOP PROTEINS TRANSLOCATION PROTEIN L"/>
    <property type="match status" value="1"/>
</dbReference>
<keyword evidence="8" id="KW-0282">Flagellum</keyword>
<keyword evidence="4" id="KW-1005">Bacterial flagellum biogenesis</keyword>
<evidence type="ECO:0000256" key="4">
    <source>
        <dbReference type="ARBA" id="ARBA00022795"/>
    </source>
</evidence>
<organism evidence="8 9">
    <name type="scientific">Nocardioides massiliensis</name>
    <dbReference type="NCBI Taxonomy" id="1325935"/>
    <lineage>
        <taxon>Bacteria</taxon>
        <taxon>Bacillati</taxon>
        <taxon>Actinomycetota</taxon>
        <taxon>Actinomycetes</taxon>
        <taxon>Propionibacteriales</taxon>
        <taxon>Nocardioidaceae</taxon>
        <taxon>Nocardioides</taxon>
    </lineage>
</organism>
<sequence length="211" mass="22122">MTSSWTEDLPDLRAGTWTRLGDPGVLGDAVTEQLLTGLAAEARAAARSQGYAVGWAEGRRHAEAEAADLAEQVAAERAALDARRDAEHRAALAALETAAARLHDTVAAVCDQVADRAVEVALQLTEALLGREVGAADAVRRTLELLPAEPVVRVRMASADAAATDAADLPATVRVVPDATLTTGEVVLETDEQVIDGRFSTALLRVREALA</sequence>
<evidence type="ECO:0000256" key="1">
    <source>
        <dbReference type="ARBA" id="ARBA00003041"/>
    </source>
</evidence>
<evidence type="ECO:0000256" key="6">
    <source>
        <dbReference type="ARBA" id="ARBA00023225"/>
    </source>
</evidence>
<evidence type="ECO:0000256" key="2">
    <source>
        <dbReference type="ARBA" id="ARBA00006602"/>
    </source>
</evidence>
<keyword evidence="5" id="KW-0653">Protein transport</keyword>
<comment type="similarity">
    <text evidence="2">Belongs to the FliH family.</text>
</comment>
<accession>A0ABT9NMR7</accession>
<keyword evidence="9" id="KW-1185">Reference proteome</keyword>
<keyword evidence="3" id="KW-0813">Transport</keyword>
<dbReference type="InterPro" id="IPR018035">
    <property type="entry name" value="Flagellar_FliH/T3SS_HrpE"/>
</dbReference>
<keyword evidence="6" id="KW-1006">Bacterial flagellum protein export</keyword>
<dbReference type="Pfam" id="PF02108">
    <property type="entry name" value="FliH"/>
    <property type="match status" value="1"/>
</dbReference>
<evidence type="ECO:0000256" key="5">
    <source>
        <dbReference type="ARBA" id="ARBA00022927"/>
    </source>
</evidence>
<proteinExistence type="inferred from homology"/>
<dbReference type="EMBL" id="JAUSQM010000001">
    <property type="protein sequence ID" value="MDP9821711.1"/>
    <property type="molecule type" value="Genomic_DNA"/>
</dbReference>
<name>A0ABT9NMR7_9ACTN</name>
<feature type="domain" description="Flagellar assembly protein FliH/Type III secretion system HrpE" evidence="7">
    <location>
        <begin position="91"/>
        <end position="201"/>
    </location>
</feature>
<dbReference type="Proteomes" id="UP001240447">
    <property type="component" value="Unassembled WGS sequence"/>
</dbReference>
<dbReference type="RefSeq" id="WP_068119139.1">
    <property type="nucleotide sequence ID" value="NZ_CCXJ01000169.1"/>
</dbReference>
<protein>
    <submittedName>
        <fullName evidence="8">Flagellar assembly protein FliH</fullName>
    </submittedName>
</protein>
<reference evidence="8 9" key="1">
    <citation type="submission" date="2023-07" db="EMBL/GenBank/DDBJ databases">
        <title>Sequencing the genomes of 1000 actinobacteria strains.</title>
        <authorList>
            <person name="Klenk H.-P."/>
        </authorList>
    </citation>
    <scope>NUCLEOTIDE SEQUENCE [LARGE SCALE GENOMIC DNA]</scope>
    <source>
        <strain evidence="8 9">GD13</strain>
    </source>
</reference>